<feature type="transmembrane region" description="Helical" evidence="2">
    <location>
        <begin position="226"/>
        <end position="244"/>
    </location>
</feature>
<sequence>MKSIFKKNIDWINDQNGFLPIWKVLVLYILFVGLAMFMEKFGLQVTSWFNPDIPRDSQAFIDLLNTEPLSNIMMGLFSVFLLFGSFYVFGARFFGPKKDNRPIMKWVFIGIALVLALQFGDYLLNHFGPQIGLSENQQAHNEAIKNADFWRLVITLGVIPSLEEELVVRGLIQRFGFAKWPIVGIIVQALIFGNMHYATSPIHSLLYILNGGVFGYVYYKSGRLEVPMLVHFICNVLIVVYFKFLT</sequence>
<dbReference type="KEGG" id="siz:SI82_08595"/>
<reference evidence="4 5" key="1">
    <citation type="submission" date="2018-06" db="EMBL/GenBank/DDBJ databases">
        <title>Mutators as drivers of adaptation in pathogenic bacteria and a risk factor for host jumps and vaccine escape.</title>
        <authorList>
            <person name="Barnes A.C."/>
            <person name="Silayeva O."/>
        </authorList>
    </citation>
    <scope>NUCLEOTIDE SEQUENCE [LARGE SCALE GENOMIC DNA]</scope>
    <source>
        <strain evidence="4 5">QMA0445</strain>
    </source>
</reference>
<comment type="similarity">
    <text evidence="1">Belongs to the UPF0177 family.</text>
</comment>
<dbReference type="PANTHER" id="PTHR36435:SF1">
    <property type="entry name" value="CAAX AMINO TERMINAL PROTEASE FAMILY PROTEIN"/>
    <property type="match status" value="1"/>
</dbReference>
<dbReference type="OrthoDB" id="8607342at2"/>
<dbReference type="AlphaFoldDB" id="A0A3L8GGZ0"/>
<dbReference type="GO" id="GO:0080120">
    <property type="term" value="P:CAAX-box protein maturation"/>
    <property type="evidence" value="ECO:0007669"/>
    <property type="project" value="UniProtKB-ARBA"/>
</dbReference>
<evidence type="ECO:0000256" key="1">
    <source>
        <dbReference type="ARBA" id="ARBA00009067"/>
    </source>
</evidence>
<keyword evidence="4" id="KW-0378">Hydrolase</keyword>
<dbReference type="GO" id="GO:0006508">
    <property type="term" value="P:proteolysis"/>
    <property type="evidence" value="ECO:0007669"/>
    <property type="project" value="UniProtKB-KW"/>
</dbReference>
<dbReference type="InterPro" id="IPR052710">
    <property type="entry name" value="CAAX_protease"/>
</dbReference>
<keyword evidence="2" id="KW-0812">Transmembrane</keyword>
<evidence type="ECO:0000256" key="2">
    <source>
        <dbReference type="SAM" id="Phobius"/>
    </source>
</evidence>
<evidence type="ECO:0000259" key="3">
    <source>
        <dbReference type="Pfam" id="PF02517"/>
    </source>
</evidence>
<gene>
    <name evidence="4" type="ORF">DIY07_08605</name>
</gene>
<feature type="transmembrane region" description="Helical" evidence="2">
    <location>
        <begin position="202"/>
        <end position="219"/>
    </location>
</feature>
<comment type="caution">
    <text evidence="4">The sequence shown here is derived from an EMBL/GenBank/DDBJ whole genome shotgun (WGS) entry which is preliminary data.</text>
</comment>
<feature type="transmembrane region" description="Helical" evidence="2">
    <location>
        <begin position="72"/>
        <end position="94"/>
    </location>
</feature>
<name>A0A3L8GGZ0_STRIN</name>
<feature type="transmembrane region" description="Helical" evidence="2">
    <location>
        <begin position="106"/>
        <end position="124"/>
    </location>
</feature>
<proteinExistence type="inferred from homology"/>
<dbReference type="GO" id="GO:0008237">
    <property type="term" value="F:metallopeptidase activity"/>
    <property type="evidence" value="ECO:0007669"/>
    <property type="project" value="UniProtKB-KW"/>
</dbReference>
<evidence type="ECO:0000313" key="5">
    <source>
        <dbReference type="Proteomes" id="UP000269148"/>
    </source>
</evidence>
<keyword evidence="2" id="KW-1133">Transmembrane helix</keyword>
<dbReference type="GO" id="GO:0004175">
    <property type="term" value="F:endopeptidase activity"/>
    <property type="evidence" value="ECO:0007669"/>
    <property type="project" value="UniProtKB-ARBA"/>
</dbReference>
<dbReference type="STRING" id="1346.BMF34_08505"/>
<keyword evidence="4" id="KW-0482">Metalloprotease</keyword>
<protein>
    <submittedName>
        <fullName evidence="4">CPBP family intramembrane metalloprotease</fullName>
    </submittedName>
</protein>
<evidence type="ECO:0000313" key="4">
    <source>
        <dbReference type="EMBL" id="RLU55598.1"/>
    </source>
</evidence>
<keyword evidence="2" id="KW-0472">Membrane</keyword>
<dbReference type="PANTHER" id="PTHR36435">
    <property type="entry name" value="SLR1288 PROTEIN"/>
    <property type="match status" value="1"/>
</dbReference>
<dbReference type="InterPro" id="IPR003675">
    <property type="entry name" value="Rce1/LyrA-like_dom"/>
</dbReference>
<dbReference type="EMBL" id="QLQD01000074">
    <property type="protein sequence ID" value="RLU55598.1"/>
    <property type="molecule type" value="Genomic_DNA"/>
</dbReference>
<dbReference type="RefSeq" id="WP_003102058.1">
    <property type="nucleotide sequence ID" value="NZ_CP010783.1"/>
</dbReference>
<feature type="domain" description="CAAX prenyl protease 2/Lysostaphin resistance protein A-like" evidence="3">
    <location>
        <begin position="149"/>
        <end position="237"/>
    </location>
</feature>
<feature type="transmembrane region" description="Helical" evidence="2">
    <location>
        <begin position="21"/>
        <end position="38"/>
    </location>
</feature>
<dbReference type="GeneID" id="35764856"/>
<keyword evidence="4" id="KW-0645">Protease</keyword>
<organism evidence="4 5">
    <name type="scientific">Streptococcus iniae</name>
    <name type="common">Streptococcus shiloi</name>
    <dbReference type="NCBI Taxonomy" id="1346"/>
    <lineage>
        <taxon>Bacteria</taxon>
        <taxon>Bacillati</taxon>
        <taxon>Bacillota</taxon>
        <taxon>Bacilli</taxon>
        <taxon>Lactobacillales</taxon>
        <taxon>Streptococcaceae</taxon>
        <taxon>Streptococcus</taxon>
    </lineage>
</organism>
<dbReference type="Proteomes" id="UP000269148">
    <property type="component" value="Unassembled WGS sequence"/>
</dbReference>
<accession>A0A3L8GGZ0</accession>
<dbReference type="Pfam" id="PF02517">
    <property type="entry name" value="Rce1-like"/>
    <property type="match status" value="1"/>
</dbReference>